<feature type="domain" description="DUF3857" evidence="2">
    <location>
        <begin position="56"/>
        <end position="186"/>
    </location>
</feature>
<dbReference type="Gene3D" id="3.10.620.30">
    <property type="match status" value="1"/>
</dbReference>
<dbReference type="InterPro" id="IPR024618">
    <property type="entry name" value="DUF3857"/>
</dbReference>
<dbReference type="EMBL" id="CP011071">
    <property type="protein sequence ID" value="AKA35673.1"/>
    <property type="molecule type" value="Genomic_DNA"/>
</dbReference>
<dbReference type="OrthoDB" id="8595007at2"/>
<feature type="domain" description="Transglutaminase-like" evidence="1">
    <location>
        <begin position="273"/>
        <end position="357"/>
    </location>
</feature>
<dbReference type="Pfam" id="PF01841">
    <property type="entry name" value="Transglut_core"/>
    <property type="match status" value="1"/>
</dbReference>
<dbReference type="Pfam" id="PF12970">
    <property type="entry name" value="DUF3858"/>
    <property type="match status" value="1"/>
</dbReference>
<dbReference type="InterPro" id="IPR024544">
    <property type="entry name" value="DUF3858"/>
</dbReference>
<gene>
    <name evidence="4" type="ORF">VC82_2078</name>
</gene>
<dbReference type="PATRIC" id="fig|516051.4.peg.2141"/>
<dbReference type="KEGG" id="mlt:VC82_2078"/>
<dbReference type="AlphaFoldDB" id="A0A0D5YUZ2"/>
<dbReference type="STRING" id="516051.VC82_2078"/>
<reference evidence="4 5" key="1">
    <citation type="submission" date="2015-03" db="EMBL/GenBank/DDBJ databases">
        <title>Complete genome sequence of Muricauda lutaonensis CC-HSB-11T, isolated from a coastal hot spring.</title>
        <authorList>
            <person name="Kim K.M."/>
        </authorList>
    </citation>
    <scope>NUCLEOTIDE SEQUENCE [LARGE SCALE GENOMIC DNA]</scope>
    <source>
        <strain evidence="4 5">CC-HSB-11</strain>
    </source>
</reference>
<evidence type="ECO:0000259" key="2">
    <source>
        <dbReference type="Pfam" id="PF12969"/>
    </source>
</evidence>
<evidence type="ECO:0000259" key="3">
    <source>
        <dbReference type="Pfam" id="PF12970"/>
    </source>
</evidence>
<dbReference type="HOGENOM" id="CLU_027424_1_0_10"/>
<name>A0A0D5YUZ2_9FLAO</name>
<dbReference type="Gene3D" id="2.60.40.3140">
    <property type="match status" value="1"/>
</dbReference>
<protein>
    <submittedName>
        <fullName evidence="4">Conserved hypothetical periplasmic protein</fullName>
    </submittedName>
</protein>
<dbReference type="Proteomes" id="UP000032726">
    <property type="component" value="Chromosome"/>
</dbReference>
<organism evidence="4 5">
    <name type="scientific">Flagellimonas lutaonensis</name>
    <dbReference type="NCBI Taxonomy" id="516051"/>
    <lineage>
        <taxon>Bacteria</taxon>
        <taxon>Pseudomonadati</taxon>
        <taxon>Bacteroidota</taxon>
        <taxon>Flavobacteriia</taxon>
        <taxon>Flavobacteriales</taxon>
        <taxon>Flavobacteriaceae</taxon>
        <taxon>Flagellimonas</taxon>
    </lineage>
</organism>
<dbReference type="InterPro" id="IPR038765">
    <property type="entry name" value="Papain-like_cys_pep_sf"/>
</dbReference>
<dbReference type="InterPro" id="IPR002931">
    <property type="entry name" value="Transglutaminase-like"/>
</dbReference>
<sequence>MRILLLLLAFLVAEATYPQDPDFSVSRIDPELLKGAEAVVRLNKMHVELASKRNMRVAHKRVVTILNEKGNRHSQAFVNYDRGMSVKNAMAIIYNQGGEVIEKIRQKDFVDISAVESGTLYSDSRVLYMSYLPIEYPYTIEFSYNLVTDNTGIIPSWYFIDDYLVSTERSEFTIAFSSLELKPAIKEKNLDDMLYEFEETESSLSYLAYNIPLIKNEELSPALKKMVPCIKVRPVNFHYEGFDGSIDSWKDAGDWMRHNILKNQDELDPETVQMAQKLVEGVRDDLEKAKIIYRYVQENTRYISVQVGIGGLKPTSAIEVNNLKYGDCKGLSNYTQALLKAVGVESYYVHVEAGQDKFDFEDDFANLAAGNHVILAIPYNEKFYWIDCTSQTTPFGFIGDFTDDRKVLVIKPEGGELIRTVGYSNGDNLKKMKVNYAITEEGGLLGNVHVTSKGIRYDRHYLLETLPKKDVEEYYKDYWNNVNNVEIRKYSFKNDKNQIVFEEEIKLAASKYASLSDNKMIFVVNAFNNSQFVPKRYRERKFPLEIQRGYVDEDVFEIQLPEGFVIDAMPVDRSLKAKFGSYNVSFSNKESRLTMRRRLQINKGTYPPEEYGAYRKFRRAVARFDNSKIILKKPQHHDE</sequence>
<dbReference type="RefSeq" id="WP_045802303.1">
    <property type="nucleotide sequence ID" value="NZ_CP011071.1"/>
</dbReference>
<dbReference type="SUPFAM" id="SSF54001">
    <property type="entry name" value="Cysteine proteinases"/>
    <property type="match status" value="1"/>
</dbReference>
<accession>A0A0D5YUZ2</accession>
<feature type="domain" description="DUF3858" evidence="3">
    <location>
        <begin position="542"/>
        <end position="617"/>
    </location>
</feature>
<evidence type="ECO:0000313" key="4">
    <source>
        <dbReference type="EMBL" id="AKA35673.1"/>
    </source>
</evidence>
<keyword evidence="5" id="KW-1185">Reference proteome</keyword>
<dbReference type="Gene3D" id="2.60.120.1130">
    <property type="match status" value="1"/>
</dbReference>
<proteinExistence type="predicted"/>
<evidence type="ECO:0000259" key="1">
    <source>
        <dbReference type="Pfam" id="PF01841"/>
    </source>
</evidence>
<evidence type="ECO:0000313" key="5">
    <source>
        <dbReference type="Proteomes" id="UP000032726"/>
    </source>
</evidence>
<dbReference type="Pfam" id="PF12969">
    <property type="entry name" value="DUF3857"/>
    <property type="match status" value="1"/>
</dbReference>